<feature type="region of interest" description="Disordered" evidence="1">
    <location>
        <begin position="1"/>
        <end position="26"/>
    </location>
</feature>
<keyword evidence="3" id="KW-1185">Reference proteome</keyword>
<sequence length="288" mass="31375">MNEAAAVREAPVSESAAPAQTAAPGIGAQADRRAAAAFARPGLPEIDQSAEFDVRAYAQTAEGLRPEQADLAAFTEEPLTRPGLDAVAMLAGLCAGCVAQLREVLVTPSHRETRVTAFLTTRAYELHWSRQTLRAILAASGAAAPSHSAGRRELAPWRPARRALTSNLLGHDHVALTMTTGLLETLLTDLLHTRLPDLDPRLAPIALRLHHMAETHAAFYEEQAHLRLARSRRARLITRAGLRRWRWPGDQIRPRLPLRAFGTSADLVKLHARLASLPGLTRHHLVTA</sequence>
<comment type="caution">
    <text evidence="2">The sequence shown here is derived from an EMBL/GenBank/DDBJ whole genome shotgun (WGS) entry which is preliminary data.</text>
</comment>
<protein>
    <submittedName>
        <fullName evidence="2">Uncharacterized protein</fullName>
    </submittedName>
</protein>
<reference evidence="2 3" key="1">
    <citation type="submission" date="2019-03" db="EMBL/GenBank/DDBJ databases">
        <title>Genomic Encyclopedia of Type Strains, Phase IV (KMG-IV): sequencing the most valuable type-strain genomes for metagenomic binning, comparative biology and taxonomic classification.</title>
        <authorList>
            <person name="Goeker M."/>
        </authorList>
    </citation>
    <scope>NUCLEOTIDE SEQUENCE [LARGE SCALE GENOMIC DNA]</scope>
    <source>
        <strain evidence="2 3">DSM 45765</strain>
    </source>
</reference>
<dbReference type="Proteomes" id="UP000294911">
    <property type="component" value="Unassembled WGS sequence"/>
</dbReference>
<dbReference type="AlphaFoldDB" id="A0A4R2R666"/>
<evidence type="ECO:0000256" key="1">
    <source>
        <dbReference type="SAM" id="MobiDB-lite"/>
    </source>
</evidence>
<dbReference type="OrthoDB" id="3721183at2"/>
<dbReference type="EMBL" id="SLXQ01000001">
    <property type="protein sequence ID" value="TCP57544.1"/>
    <property type="molecule type" value="Genomic_DNA"/>
</dbReference>
<gene>
    <name evidence="2" type="ORF">EV191_1011501</name>
</gene>
<evidence type="ECO:0000313" key="3">
    <source>
        <dbReference type="Proteomes" id="UP000294911"/>
    </source>
</evidence>
<evidence type="ECO:0000313" key="2">
    <source>
        <dbReference type="EMBL" id="TCP57544.1"/>
    </source>
</evidence>
<name>A0A4R2R666_9PSEU</name>
<proteinExistence type="predicted"/>
<accession>A0A4R2R666</accession>
<organism evidence="2 3">
    <name type="scientific">Tamaricihabitans halophyticus</name>
    <dbReference type="NCBI Taxonomy" id="1262583"/>
    <lineage>
        <taxon>Bacteria</taxon>
        <taxon>Bacillati</taxon>
        <taxon>Actinomycetota</taxon>
        <taxon>Actinomycetes</taxon>
        <taxon>Pseudonocardiales</taxon>
        <taxon>Pseudonocardiaceae</taxon>
        <taxon>Tamaricihabitans</taxon>
    </lineage>
</organism>
<dbReference type="RefSeq" id="WP_132876011.1">
    <property type="nucleotide sequence ID" value="NZ_SLXQ01000001.1"/>
</dbReference>